<name>A0A378IQ18_9GAMM</name>
<organism evidence="2 3">
    <name type="scientific">Legionella feeleii</name>
    <dbReference type="NCBI Taxonomy" id="453"/>
    <lineage>
        <taxon>Bacteria</taxon>
        <taxon>Pseudomonadati</taxon>
        <taxon>Pseudomonadota</taxon>
        <taxon>Gammaproteobacteria</taxon>
        <taxon>Legionellales</taxon>
        <taxon>Legionellaceae</taxon>
        <taxon>Legionella</taxon>
    </lineage>
</organism>
<dbReference type="AlphaFoldDB" id="A0A378IQ18"/>
<dbReference type="RefSeq" id="WP_115174463.1">
    <property type="nucleotide sequence ID" value="NZ_UGNY01000001.1"/>
</dbReference>
<evidence type="ECO:0000259" key="1">
    <source>
        <dbReference type="Pfam" id="PF12252"/>
    </source>
</evidence>
<dbReference type="InterPro" id="IPR021014">
    <property type="entry name" value="SidE_PDE"/>
</dbReference>
<accession>A0A378IQ18</accession>
<proteinExistence type="predicted"/>
<feature type="domain" description="SidE PDE" evidence="1">
    <location>
        <begin position="28"/>
        <end position="233"/>
    </location>
</feature>
<reference evidence="2 3" key="1">
    <citation type="submission" date="2018-06" db="EMBL/GenBank/DDBJ databases">
        <authorList>
            <consortium name="Pathogen Informatics"/>
            <person name="Doyle S."/>
        </authorList>
    </citation>
    <scope>NUCLEOTIDE SEQUENCE [LARGE SCALE GENOMIC DNA]</scope>
    <source>
        <strain evidence="2 3">NCTC11978</strain>
    </source>
</reference>
<dbReference type="Proteomes" id="UP000254033">
    <property type="component" value="Unassembled WGS sequence"/>
</dbReference>
<dbReference type="Pfam" id="PF12252">
    <property type="entry name" value="SidE_PDE"/>
    <property type="match status" value="1"/>
</dbReference>
<evidence type="ECO:0000313" key="2">
    <source>
        <dbReference type="EMBL" id="STX37337.1"/>
    </source>
</evidence>
<gene>
    <name evidence="2" type="ORF">NCTC11978_00499</name>
</gene>
<protein>
    <submittedName>
        <fullName evidence="2">Coiled-coil protein</fullName>
    </submittedName>
</protein>
<evidence type="ECO:0000313" key="3">
    <source>
        <dbReference type="Proteomes" id="UP000254033"/>
    </source>
</evidence>
<dbReference type="EMBL" id="UGNY01000001">
    <property type="protein sequence ID" value="STX37337.1"/>
    <property type="molecule type" value="Genomic_DNA"/>
</dbReference>
<sequence>MFEIAKTFINDNELMEAAAHIGQKIYQQPYTYFRGNPFGANFTYTCSDGTVIHRPNHNIANILRSLHYLGPVLRYFKCNGNNETQEMLKTIDENEIKKILFMQLFYTSGRNSEVGRDTPLVANQARTDAAENFKAYFQEKTNKSPFSDMNEVKRYAQVLDRLYEPSINNKDAALRLILLSCHELDLLRCYPEKRFQASCIDKFNKHSRAPDNRDLQKLLLYVQRCIIATGDMLRTQYQTQDMPGIHEETSFYFQLKRKAQYLIHAGSNYFVFASKGRNDELFKAASRVDKEGIINTCKTLHDVVEPIYVHAQTPNIQQRNILELIESGDAVGRIFNASPSDISCRFEIEQLTCSNYVRPLRKNKLGQPHNIRVDLKTGEVKEYTEREYKPINEQKAIRTPEDVIRPETVSRQEDRGKPKNTVFQKKCSYTLIPKSGIFSGFKGRYQDRLWRDFSSVGFLHDTKKMNLHGEQYIWSEDTKTSGIDGYFWLAKGKDKRPVSYFPGLQTIRDRSHCQNLEELKNKINNPTSDIANYSEILASGSIDSLAAIYATKNDAKQLLAAIYVQCLLRNDYNVERPIIIMDGVNKPRICSIDELQKVVKEAQKKQTNKWSWFLNFFSSPIEIKLLRAILMASDNNPFGSIYNGAPDSDNSKPMHDSVLKNYRNTDASNKQNIVYQDTRGANTAHYHTALNSCAFYSPKTKKINEESDVYNQSGCSILGFK</sequence>